<name>A0A380TPU1_9PAST</name>
<keyword evidence="3 6" id="KW-0378">Hydrolase</keyword>
<evidence type="ECO:0000256" key="3">
    <source>
        <dbReference type="ARBA" id="ARBA00022801"/>
    </source>
</evidence>
<organism evidence="6 7">
    <name type="scientific">[Actinobacillus] rossii</name>
    <dbReference type="NCBI Taxonomy" id="123820"/>
    <lineage>
        <taxon>Bacteria</taxon>
        <taxon>Pseudomonadati</taxon>
        <taxon>Pseudomonadota</taxon>
        <taxon>Gammaproteobacteria</taxon>
        <taxon>Pasteurellales</taxon>
        <taxon>Pasteurellaceae</taxon>
    </lineage>
</organism>
<evidence type="ECO:0000256" key="4">
    <source>
        <dbReference type="ARBA" id="ARBA00022842"/>
    </source>
</evidence>
<dbReference type="SUPFAM" id="SSF56784">
    <property type="entry name" value="HAD-like"/>
    <property type="match status" value="1"/>
</dbReference>
<keyword evidence="7" id="KW-1185">Reference proteome</keyword>
<protein>
    <submittedName>
        <fullName evidence="6">Cof family hydrolase</fullName>
        <ecNumber evidence="6">3.6.1.-</ecNumber>
    </submittedName>
</protein>
<dbReference type="AlphaFoldDB" id="A0A380TPU1"/>
<dbReference type="CDD" id="cd07516">
    <property type="entry name" value="HAD_Pase"/>
    <property type="match status" value="1"/>
</dbReference>
<dbReference type="PANTHER" id="PTHR47267:SF4">
    <property type="entry name" value="PYRIDOXAL PHOSPHATE PHOSPHATASE YIGL"/>
    <property type="match status" value="1"/>
</dbReference>
<dbReference type="GO" id="GO:0016791">
    <property type="term" value="F:phosphatase activity"/>
    <property type="evidence" value="ECO:0007669"/>
    <property type="project" value="UniProtKB-ARBA"/>
</dbReference>
<dbReference type="PROSITE" id="PS01228">
    <property type="entry name" value="COF_1"/>
    <property type="match status" value="1"/>
</dbReference>
<evidence type="ECO:0000256" key="5">
    <source>
        <dbReference type="ARBA" id="ARBA00034778"/>
    </source>
</evidence>
<evidence type="ECO:0000313" key="6">
    <source>
        <dbReference type="EMBL" id="SUT88858.1"/>
    </source>
</evidence>
<proteinExistence type="inferred from homology"/>
<dbReference type="EC" id="3.6.1.-" evidence="6"/>
<dbReference type="SFLD" id="SFLDG01140">
    <property type="entry name" value="C2.B:_Phosphomannomutase_and_P"/>
    <property type="match status" value="1"/>
</dbReference>
<dbReference type="OrthoDB" id="5498330at2"/>
<dbReference type="NCBIfam" id="TIGR00099">
    <property type="entry name" value="Cof-subfamily"/>
    <property type="match status" value="1"/>
</dbReference>
<keyword evidence="2" id="KW-0479">Metal-binding</keyword>
<keyword evidence="4" id="KW-0460">Magnesium</keyword>
<evidence type="ECO:0000256" key="2">
    <source>
        <dbReference type="ARBA" id="ARBA00022723"/>
    </source>
</evidence>
<dbReference type="Gene3D" id="3.40.50.1000">
    <property type="entry name" value="HAD superfamily/HAD-like"/>
    <property type="match status" value="1"/>
</dbReference>
<dbReference type="GO" id="GO:0000287">
    <property type="term" value="F:magnesium ion binding"/>
    <property type="evidence" value="ECO:0007669"/>
    <property type="project" value="UniProtKB-ARBA"/>
</dbReference>
<dbReference type="NCBIfam" id="TIGR01484">
    <property type="entry name" value="HAD-SF-IIB"/>
    <property type="match status" value="1"/>
</dbReference>
<reference evidence="6 7" key="1">
    <citation type="submission" date="2018-06" db="EMBL/GenBank/DDBJ databases">
        <authorList>
            <consortium name="Pathogen Informatics"/>
            <person name="Doyle S."/>
        </authorList>
    </citation>
    <scope>NUCLEOTIDE SEQUENCE [LARGE SCALE GENOMIC DNA]</scope>
    <source>
        <strain evidence="6 7">NCTC10801</strain>
    </source>
</reference>
<dbReference type="InterPro" id="IPR006379">
    <property type="entry name" value="HAD-SF_hydro_IIB"/>
</dbReference>
<comment type="cofactor">
    <cofactor evidence="1">
        <name>Mg(2+)</name>
        <dbReference type="ChEBI" id="CHEBI:18420"/>
    </cofactor>
</comment>
<dbReference type="PANTHER" id="PTHR47267">
    <property type="match status" value="1"/>
</dbReference>
<dbReference type="PROSITE" id="PS01229">
    <property type="entry name" value="COF_2"/>
    <property type="match status" value="1"/>
</dbReference>
<gene>
    <name evidence="6" type="primary">cof</name>
    <name evidence="6" type="ORF">NCTC10801_00669</name>
</gene>
<evidence type="ECO:0000256" key="1">
    <source>
        <dbReference type="ARBA" id="ARBA00001946"/>
    </source>
</evidence>
<dbReference type="Pfam" id="PF08282">
    <property type="entry name" value="Hydrolase_3"/>
    <property type="match status" value="1"/>
</dbReference>
<dbReference type="EMBL" id="UFRQ01000003">
    <property type="protein sequence ID" value="SUT88858.1"/>
    <property type="molecule type" value="Genomic_DNA"/>
</dbReference>
<comment type="similarity">
    <text evidence="5">Belongs to the HAD-like hydrolase superfamily. Cof family.</text>
</comment>
<dbReference type="Proteomes" id="UP000254649">
    <property type="component" value="Unassembled WGS sequence"/>
</dbReference>
<dbReference type="SFLD" id="SFLDS00003">
    <property type="entry name" value="Haloacid_Dehalogenase"/>
    <property type="match status" value="1"/>
</dbReference>
<dbReference type="InterPro" id="IPR023214">
    <property type="entry name" value="HAD_sf"/>
</dbReference>
<dbReference type="InterPro" id="IPR036412">
    <property type="entry name" value="HAD-like_sf"/>
</dbReference>
<accession>A0A380TPU1</accession>
<dbReference type="Gene3D" id="3.30.1240.10">
    <property type="match status" value="1"/>
</dbReference>
<sequence length="272" mass="30468">MANLPFRAFVSDMDGTLLNGNHVVGDFTRNTLEKVARKGVDIILATGRGYLDVAAQLNNMDIENAAMVTSNGAEVHDLKGNLIYSNYIPETLAFEIMQEEFDAKRICLNTYQADDWFINTEVPSLNKYHKDSGFSYQVVDFSQHHGRNTQKVFFIGKTLEDLLPLEQRLKEKFGDRTTIIYSTPQCLEVMNKNVSKATALAELVAHKNYELNECIAFGDGLNDVEMLREVGKGLVMGNADPRLKTLLPDFEQIGLNTHEAVASYARAVFGVY</sequence>
<evidence type="ECO:0000313" key="7">
    <source>
        <dbReference type="Proteomes" id="UP000254649"/>
    </source>
</evidence>
<dbReference type="InterPro" id="IPR000150">
    <property type="entry name" value="Cof"/>
</dbReference>